<evidence type="ECO:0000259" key="6">
    <source>
        <dbReference type="PROSITE" id="PS51910"/>
    </source>
</evidence>
<dbReference type="CDD" id="cd00598">
    <property type="entry name" value="GH18_chitinase-like"/>
    <property type="match status" value="1"/>
</dbReference>
<dbReference type="InterPro" id="IPR001223">
    <property type="entry name" value="Glyco_hydro18_cat"/>
</dbReference>
<dbReference type="InterPro" id="IPR017853">
    <property type="entry name" value="GH"/>
</dbReference>
<dbReference type="SMART" id="SM00636">
    <property type="entry name" value="Glyco_18"/>
    <property type="match status" value="1"/>
</dbReference>
<feature type="domain" description="GH18" evidence="6">
    <location>
        <begin position="26"/>
        <end position="444"/>
    </location>
</feature>
<keyword evidence="3 4" id="KW-0147">Chitin-binding</keyword>
<accession>A0ABR4DYI2</accession>
<evidence type="ECO:0000256" key="3">
    <source>
        <dbReference type="ARBA" id="ARBA00022669"/>
    </source>
</evidence>
<dbReference type="EC" id="3.2.1.14" evidence="2"/>
<comment type="caution">
    <text evidence="7">The sequence shown here is derived from an EMBL/GenBank/DDBJ whole genome shotgun (WGS) entry which is preliminary data.</text>
</comment>
<dbReference type="InterPro" id="IPR036861">
    <property type="entry name" value="Endochitinase-like_sf"/>
</dbReference>
<dbReference type="Pfam" id="PF00704">
    <property type="entry name" value="Glyco_hydro_18"/>
    <property type="match status" value="1"/>
</dbReference>
<dbReference type="Gene3D" id="3.10.50.10">
    <property type="match status" value="1"/>
</dbReference>
<gene>
    <name evidence="7" type="ORF">FJTKL_02451</name>
</gene>
<feature type="disulfide bond" evidence="4">
    <location>
        <begin position="331"/>
        <end position="345"/>
    </location>
</feature>
<dbReference type="InterPro" id="IPR011583">
    <property type="entry name" value="Chitinase_II/V-like_cat"/>
</dbReference>
<keyword evidence="8" id="KW-1185">Reference proteome</keyword>
<dbReference type="PANTHER" id="PTHR11177">
    <property type="entry name" value="CHITINASE"/>
    <property type="match status" value="1"/>
</dbReference>
<proteinExistence type="inferred from homology"/>
<sequence length="463" mass="48851">MVCPSTLGAGLGAGLGAVGAAAAAAPRYALYFDQYHTAVLPNKTLTAGITHVITAFANSSIFASDPVGTYTPFKNISDVRAMFDNGTQVCLAIGGWGDTEGFRLGLATEESRALYASNIASIMDTHGFDCIDIDYEYPAGNGYDYKQVPNSDLVSEIETFPQLLGSIKQAIGGRELSIAVPGLERDMMAYTTKSVPLIDSAVDVVNVMTYDLLNRRDNYTKHHTDIQGSINAIQAYIDRGFAPSKLNLGIAFYAKYFTLAANTTCTQPIGCPLALAEDAQGQDTGVSGAVTFEASSFPVTVDPSTLTSSTDGSCGTGTTFQCTGTATGGACCSQYGFCGDTTAHCGTGCQGQYGTCTDGDKKTTAQSFADALTNGQTDTENGGQWYVDAEAGLFWTYDTPELVTQKFTDIVAAKGLGGVMAWSLAEDSNNWSLLQAMQDGVKGLTANATTAASQTKKIRRRRY</sequence>
<comment type="caution">
    <text evidence="4">Lacks conserved residue(s) required for the propagation of feature annotation.</text>
</comment>
<organism evidence="7 8">
    <name type="scientific">Diaporthe vaccinii</name>
    <dbReference type="NCBI Taxonomy" id="105482"/>
    <lineage>
        <taxon>Eukaryota</taxon>
        <taxon>Fungi</taxon>
        <taxon>Dikarya</taxon>
        <taxon>Ascomycota</taxon>
        <taxon>Pezizomycotina</taxon>
        <taxon>Sordariomycetes</taxon>
        <taxon>Sordariomycetidae</taxon>
        <taxon>Diaporthales</taxon>
        <taxon>Diaporthaceae</taxon>
        <taxon>Diaporthe</taxon>
        <taxon>Diaporthe eres species complex</taxon>
    </lineage>
</organism>
<dbReference type="CDD" id="cd11618">
    <property type="entry name" value="ChtBD1_1"/>
    <property type="match status" value="1"/>
</dbReference>
<dbReference type="SUPFAM" id="SSF57016">
    <property type="entry name" value="Plant lectins/antimicrobial peptides"/>
    <property type="match status" value="1"/>
</dbReference>
<reference evidence="7 8" key="1">
    <citation type="submission" date="2024-03" db="EMBL/GenBank/DDBJ databases">
        <title>A high-quality draft genome sequence of Diaporthe vaccinii, a causative agent of upright dieback and viscid rot disease in cranberry plants.</title>
        <authorList>
            <person name="Sarrasin M."/>
            <person name="Lang B.F."/>
            <person name="Burger G."/>
        </authorList>
    </citation>
    <scope>NUCLEOTIDE SEQUENCE [LARGE SCALE GENOMIC DNA]</scope>
    <source>
        <strain evidence="7 8">IS7</strain>
    </source>
</reference>
<dbReference type="Gene3D" id="3.20.20.80">
    <property type="entry name" value="Glycosidases"/>
    <property type="match status" value="2"/>
</dbReference>
<evidence type="ECO:0000256" key="1">
    <source>
        <dbReference type="ARBA" id="ARBA00008682"/>
    </source>
</evidence>
<evidence type="ECO:0000256" key="4">
    <source>
        <dbReference type="PROSITE-ProRule" id="PRU00261"/>
    </source>
</evidence>
<evidence type="ECO:0000259" key="5">
    <source>
        <dbReference type="PROSITE" id="PS50941"/>
    </source>
</evidence>
<dbReference type="PROSITE" id="PS51910">
    <property type="entry name" value="GH18_2"/>
    <property type="match status" value="1"/>
</dbReference>
<dbReference type="InterPro" id="IPR001002">
    <property type="entry name" value="Chitin-bd_1"/>
</dbReference>
<dbReference type="PROSITE" id="PS50941">
    <property type="entry name" value="CHIT_BIND_I_2"/>
    <property type="match status" value="1"/>
</dbReference>
<comment type="similarity">
    <text evidence="1">Belongs to the glycosyl hydrolase 18 family. Chitinase class V subfamily.</text>
</comment>
<evidence type="ECO:0000256" key="2">
    <source>
        <dbReference type="ARBA" id="ARBA00012729"/>
    </source>
</evidence>
<evidence type="ECO:0000313" key="8">
    <source>
        <dbReference type="Proteomes" id="UP001600888"/>
    </source>
</evidence>
<evidence type="ECO:0000313" key="7">
    <source>
        <dbReference type="EMBL" id="KAL2275228.1"/>
    </source>
</evidence>
<dbReference type="SMART" id="SM00270">
    <property type="entry name" value="ChtBD1"/>
    <property type="match status" value="1"/>
</dbReference>
<dbReference type="SUPFAM" id="SSF51445">
    <property type="entry name" value="(Trans)glycosidases"/>
    <property type="match status" value="1"/>
</dbReference>
<dbReference type="EMBL" id="JBAWTH010000140">
    <property type="protein sequence ID" value="KAL2275228.1"/>
    <property type="molecule type" value="Genomic_DNA"/>
</dbReference>
<name>A0ABR4DYI2_9PEZI</name>
<dbReference type="InterPro" id="IPR050314">
    <property type="entry name" value="Glycosyl_Hydrlase_18"/>
</dbReference>
<dbReference type="Proteomes" id="UP001600888">
    <property type="component" value="Unassembled WGS sequence"/>
</dbReference>
<dbReference type="InterPro" id="IPR029070">
    <property type="entry name" value="Chitinase_insertion_sf"/>
</dbReference>
<feature type="domain" description="Chitin-binding type-1" evidence="5">
    <location>
        <begin position="311"/>
        <end position="358"/>
    </location>
</feature>
<protein>
    <recommendedName>
        <fullName evidence="2">chitinase</fullName>
        <ecNumber evidence="2">3.2.1.14</ecNumber>
    </recommendedName>
</protein>
<dbReference type="PANTHER" id="PTHR11177:SF337">
    <property type="entry name" value="CHITINASE"/>
    <property type="match status" value="1"/>
</dbReference>
<keyword evidence="4" id="KW-1015">Disulfide bond</keyword>